<dbReference type="GO" id="GO:0016787">
    <property type="term" value="F:hydrolase activity"/>
    <property type="evidence" value="ECO:0007669"/>
    <property type="project" value="UniProtKB-KW"/>
</dbReference>
<dbReference type="Proteomes" id="UP000199599">
    <property type="component" value="Unassembled WGS sequence"/>
</dbReference>
<feature type="domain" description="Calcineurin-like phosphoesterase" evidence="2">
    <location>
        <begin position="6"/>
        <end position="221"/>
    </location>
</feature>
<dbReference type="InterPro" id="IPR004843">
    <property type="entry name" value="Calcineurin-like_PHP"/>
</dbReference>
<dbReference type="InterPro" id="IPR029052">
    <property type="entry name" value="Metallo-depent_PP-like"/>
</dbReference>
<accession>A0A1I1SXU4</accession>
<keyword evidence="1" id="KW-0378">Hydrolase</keyword>
<dbReference type="STRING" id="1505723.SAMN04487792_1192"/>
<evidence type="ECO:0000313" key="3">
    <source>
        <dbReference type="EMBL" id="SFD51264.1"/>
    </source>
</evidence>
<dbReference type="GO" id="GO:0030288">
    <property type="term" value="C:outer membrane-bounded periplasmic space"/>
    <property type="evidence" value="ECO:0007669"/>
    <property type="project" value="TreeGrafter"/>
</dbReference>
<dbReference type="RefSeq" id="WP_090093441.1">
    <property type="nucleotide sequence ID" value="NZ_CBCRVU010000001.1"/>
</dbReference>
<dbReference type="GO" id="GO:0009166">
    <property type="term" value="P:nucleotide catabolic process"/>
    <property type="evidence" value="ECO:0007669"/>
    <property type="project" value="InterPro"/>
</dbReference>
<proteinExistence type="inferred from homology"/>
<comment type="similarity">
    <text evidence="1">Belongs to the 5'-nucleotidase family.</text>
</comment>
<protein>
    <submittedName>
        <fullName evidence="3">2',3'-cyclic-nucleotide 2'-phosphodiesterase / 3'-nucleotidase</fullName>
    </submittedName>
</protein>
<dbReference type="Pfam" id="PF00149">
    <property type="entry name" value="Metallophos"/>
    <property type="match status" value="1"/>
</dbReference>
<evidence type="ECO:0000313" key="4">
    <source>
        <dbReference type="Proteomes" id="UP000199599"/>
    </source>
</evidence>
<dbReference type="AlphaFoldDB" id="A0A1I1SXU4"/>
<dbReference type="EMBL" id="FOMN01000006">
    <property type="protein sequence ID" value="SFD51264.1"/>
    <property type="molecule type" value="Genomic_DNA"/>
</dbReference>
<dbReference type="GO" id="GO:0000166">
    <property type="term" value="F:nucleotide binding"/>
    <property type="evidence" value="ECO:0007669"/>
    <property type="project" value="UniProtKB-KW"/>
</dbReference>
<dbReference type="SUPFAM" id="SSF56300">
    <property type="entry name" value="Metallo-dependent phosphatases"/>
    <property type="match status" value="1"/>
</dbReference>
<dbReference type="Gene3D" id="3.60.21.10">
    <property type="match status" value="1"/>
</dbReference>
<evidence type="ECO:0000259" key="2">
    <source>
        <dbReference type="Pfam" id="PF00149"/>
    </source>
</evidence>
<dbReference type="PANTHER" id="PTHR11575:SF24">
    <property type="entry name" value="5'-NUCLEOTIDASE"/>
    <property type="match status" value="1"/>
</dbReference>
<dbReference type="PANTHER" id="PTHR11575">
    <property type="entry name" value="5'-NUCLEOTIDASE-RELATED"/>
    <property type="match status" value="1"/>
</dbReference>
<reference evidence="4" key="1">
    <citation type="submission" date="2016-10" db="EMBL/GenBank/DDBJ databases">
        <authorList>
            <person name="Varghese N."/>
            <person name="Submissions S."/>
        </authorList>
    </citation>
    <scope>NUCLEOTIDE SEQUENCE [LARGE SCALE GENOMIC DNA]</scope>
    <source>
        <strain evidence="4">R-53102</strain>
    </source>
</reference>
<dbReference type="InterPro" id="IPR006179">
    <property type="entry name" value="5_nucleotidase/apyrase"/>
</dbReference>
<evidence type="ECO:0000256" key="1">
    <source>
        <dbReference type="RuleBase" id="RU362119"/>
    </source>
</evidence>
<gene>
    <name evidence="3" type="ORF">SAMN04487792_1192</name>
</gene>
<dbReference type="PRINTS" id="PR01607">
    <property type="entry name" value="APYRASEFAMLY"/>
</dbReference>
<name>A0A1I1SXU4_9LACO</name>
<keyword evidence="1" id="KW-0547">Nucleotide-binding</keyword>
<organism evidence="3 4">
    <name type="scientific">Lactobacillus bombicola</name>
    <dbReference type="NCBI Taxonomy" id="1505723"/>
    <lineage>
        <taxon>Bacteria</taxon>
        <taxon>Bacillati</taxon>
        <taxon>Bacillota</taxon>
        <taxon>Bacilli</taxon>
        <taxon>Lactobacillales</taxon>
        <taxon>Lactobacillaceae</taxon>
        <taxon>Lactobacillus</taxon>
    </lineage>
</organism>
<sequence>MTKQINVLTTTDIHGFIANTGEQPALAFEGLKEKYPHSLLMDSGDFFVGNPLTTFFCDHMTVSPLVDYANAIGFDVMVPGNHDFDHGINYLKEQVKHLNADYVCCNAFSEEDELLFPPFAIKEINGIKVGVIGLVTSRMSMISDFPVTRGVIVKTALPELQKQVAVLRDQVDLILVGYHGGIERDLATHNEINYATGEDETFKLVSQTPGIDGFSCGHQHRVNHGQIGQTLIVQCGYRGNYYGHLTFEFDDYNKIIQRKEEVVASETLPAKAESFYDEQEYQEWLSEELDLSQLVSFLQEKFARTNLGIFINLQGKTRKQVIDSFTIPYGVRIYHLTKSEYTTFSQQPWTLKEEHSPNDAQDFVVLTNSYDVPEYRLTEQFVDNIFDEYSYYLKQRG</sequence>